<dbReference type="InterPro" id="IPR003599">
    <property type="entry name" value="Ig_sub"/>
</dbReference>
<feature type="compositionally biased region" description="Polar residues" evidence="1">
    <location>
        <begin position="92"/>
        <end position="101"/>
    </location>
</feature>
<dbReference type="PROSITE" id="PS50835">
    <property type="entry name" value="IG_LIKE"/>
    <property type="match status" value="1"/>
</dbReference>
<dbReference type="Gene3D" id="2.60.40.10">
    <property type="entry name" value="Immunoglobulins"/>
    <property type="match status" value="1"/>
</dbReference>
<evidence type="ECO:0000256" key="1">
    <source>
        <dbReference type="SAM" id="MobiDB-lite"/>
    </source>
</evidence>
<dbReference type="InterPro" id="IPR013783">
    <property type="entry name" value="Ig-like_fold"/>
</dbReference>
<reference evidence="3 4" key="1">
    <citation type="submission" date="2022-12" db="EMBL/GenBank/DDBJ databases">
        <title>Chromosome-level genome of Tegillarca granosa.</title>
        <authorList>
            <person name="Kim J."/>
        </authorList>
    </citation>
    <scope>NUCLEOTIDE SEQUENCE [LARGE SCALE GENOMIC DNA]</scope>
    <source>
        <strain evidence="3">Teg-2019</strain>
        <tissue evidence="3">Adductor muscle</tissue>
    </source>
</reference>
<proteinExistence type="predicted"/>
<dbReference type="InterPro" id="IPR036179">
    <property type="entry name" value="Ig-like_dom_sf"/>
</dbReference>
<feature type="region of interest" description="Disordered" evidence="1">
    <location>
        <begin position="83"/>
        <end position="109"/>
    </location>
</feature>
<protein>
    <recommendedName>
        <fullName evidence="2">Ig-like domain-containing protein</fullName>
    </recommendedName>
</protein>
<keyword evidence="4" id="KW-1185">Reference proteome</keyword>
<dbReference type="SUPFAM" id="SSF48726">
    <property type="entry name" value="Immunoglobulin"/>
    <property type="match status" value="1"/>
</dbReference>
<dbReference type="Proteomes" id="UP001217089">
    <property type="component" value="Unassembled WGS sequence"/>
</dbReference>
<dbReference type="EMBL" id="JARBDR010000328">
    <property type="protein sequence ID" value="KAJ8316392.1"/>
    <property type="molecule type" value="Genomic_DNA"/>
</dbReference>
<feature type="domain" description="Ig-like" evidence="2">
    <location>
        <begin position="8"/>
        <end position="103"/>
    </location>
</feature>
<dbReference type="InterPro" id="IPR013151">
    <property type="entry name" value="Immunoglobulin_dom"/>
</dbReference>
<comment type="caution">
    <text evidence="3">The sequence shown here is derived from an EMBL/GenBank/DDBJ whole genome shotgun (WGS) entry which is preliminary data.</text>
</comment>
<evidence type="ECO:0000259" key="2">
    <source>
        <dbReference type="PROSITE" id="PS50835"/>
    </source>
</evidence>
<evidence type="ECO:0000313" key="4">
    <source>
        <dbReference type="Proteomes" id="UP001217089"/>
    </source>
</evidence>
<evidence type="ECO:0000313" key="3">
    <source>
        <dbReference type="EMBL" id="KAJ8316392.1"/>
    </source>
</evidence>
<gene>
    <name evidence="3" type="ORF">KUTeg_006406</name>
</gene>
<dbReference type="SMART" id="SM00409">
    <property type="entry name" value="IG"/>
    <property type="match status" value="1"/>
</dbReference>
<dbReference type="Pfam" id="PF00047">
    <property type="entry name" value="ig"/>
    <property type="match status" value="1"/>
</dbReference>
<name>A0ABQ9FKC9_TEGGR</name>
<dbReference type="CDD" id="cd00096">
    <property type="entry name" value="Ig"/>
    <property type="match status" value="1"/>
</dbReference>
<organism evidence="3 4">
    <name type="scientific">Tegillarca granosa</name>
    <name type="common">Malaysian cockle</name>
    <name type="synonym">Anadara granosa</name>
    <dbReference type="NCBI Taxonomy" id="220873"/>
    <lineage>
        <taxon>Eukaryota</taxon>
        <taxon>Metazoa</taxon>
        <taxon>Spiralia</taxon>
        <taxon>Lophotrochozoa</taxon>
        <taxon>Mollusca</taxon>
        <taxon>Bivalvia</taxon>
        <taxon>Autobranchia</taxon>
        <taxon>Pteriomorphia</taxon>
        <taxon>Arcoida</taxon>
        <taxon>Arcoidea</taxon>
        <taxon>Arcidae</taxon>
        <taxon>Tegillarca</taxon>
    </lineage>
</organism>
<sequence length="109" mass="12822">MLIERDRPRKPTLPNKNSYVGKSLELTCDSQKTSKPDYYTPELNYTWFLNGSIHIYKQSHQGRYRQIQNRLIIDNVTRQDRGNRFSCKASDRGQQSEQSEIITLDPLCK</sequence>
<dbReference type="InterPro" id="IPR007110">
    <property type="entry name" value="Ig-like_dom"/>
</dbReference>
<accession>A0ABQ9FKC9</accession>